<dbReference type="Gene3D" id="3.30.1600.10">
    <property type="entry name" value="SIR2/SIRT2 'Small Domain"/>
    <property type="match status" value="1"/>
</dbReference>
<evidence type="ECO:0000256" key="2">
    <source>
        <dbReference type="ARBA" id="ARBA00023027"/>
    </source>
</evidence>
<dbReference type="Pfam" id="PF02146">
    <property type="entry name" value="SIR2"/>
    <property type="match status" value="1"/>
</dbReference>
<name>A0A1J4K6C9_9EUKA</name>
<feature type="binding site" evidence="3">
    <location>
        <position position="178"/>
    </location>
    <ligand>
        <name>Zn(2+)</name>
        <dbReference type="ChEBI" id="CHEBI:29105"/>
    </ligand>
</feature>
<dbReference type="GO" id="GO:0070403">
    <property type="term" value="F:NAD+ binding"/>
    <property type="evidence" value="ECO:0007669"/>
    <property type="project" value="InterPro"/>
</dbReference>
<dbReference type="RefSeq" id="XP_068358396.1">
    <property type="nucleotide sequence ID" value="XM_068505322.1"/>
</dbReference>
<organism evidence="5 6">
    <name type="scientific">Tritrichomonas foetus</name>
    <dbReference type="NCBI Taxonomy" id="1144522"/>
    <lineage>
        <taxon>Eukaryota</taxon>
        <taxon>Metamonada</taxon>
        <taxon>Parabasalia</taxon>
        <taxon>Tritrichomonadida</taxon>
        <taxon>Tritrichomonadidae</taxon>
        <taxon>Tritrichomonas</taxon>
    </lineage>
</organism>
<evidence type="ECO:0000256" key="1">
    <source>
        <dbReference type="ARBA" id="ARBA00022679"/>
    </source>
</evidence>
<dbReference type="PANTHER" id="PTHR11085">
    <property type="entry name" value="NAD-DEPENDENT PROTEIN DEACYLASE SIRTUIN-5, MITOCHONDRIAL-RELATED"/>
    <property type="match status" value="1"/>
</dbReference>
<feature type="binding site" evidence="3">
    <location>
        <position position="181"/>
    </location>
    <ligand>
        <name>Zn(2+)</name>
        <dbReference type="ChEBI" id="CHEBI:29105"/>
    </ligand>
</feature>
<feature type="active site" description="Proton acceptor" evidence="3">
    <location>
        <position position="170"/>
    </location>
</feature>
<comment type="caution">
    <text evidence="5">The sequence shown here is derived from an EMBL/GenBank/DDBJ whole genome shotgun (WGS) entry which is preliminary data.</text>
</comment>
<dbReference type="GO" id="GO:0017136">
    <property type="term" value="F:histone deacetylase activity, NAD-dependent"/>
    <property type="evidence" value="ECO:0007669"/>
    <property type="project" value="TreeGrafter"/>
</dbReference>
<dbReference type="PANTHER" id="PTHR11085:SF10">
    <property type="entry name" value="NAD-DEPENDENT PROTEIN DEACYLASE SIRTUIN-5, MITOCHONDRIAL-RELATED"/>
    <property type="match status" value="1"/>
</dbReference>
<evidence type="ECO:0000313" key="6">
    <source>
        <dbReference type="Proteomes" id="UP000179807"/>
    </source>
</evidence>
<feature type="domain" description="Deacetylase sirtuin-type" evidence="4">
    <location>
        <begin position="40"/>
        <end position="331"/>
    </location>
</feature>
<dbReference type="GO" id="GO:0046872">
    <property type="term" value="F:metal ion binding"/>
    <property type="evidence" value="ECO:0007669"/>
    <property type="project" value="UniProtKB-KW"/>
</dbReference>
<keyword evidence="6" id="KW-1185">Reference proteome</keyword>
<keyword evidence="2" id="KW-0520">NAD</keyword>
<feature type="binding site" evidence="3">
    <location>
        <position position="205"/>
    </location>
    <ligand>
        <name>Zn(2+)</name>
        <dbReference type="ChEBI" id="CHEBI:29105"/>
    </ligand>
</feature>
<dbReference type="VEuPathDB" id="TrichDB:TRFO_27082"/>
<reference evidence="5" key="1">
    <citation type="submission" date="2016-10" db="EMBL/GenBank/DDBJ databases">
        <authorList>
            <person name="Benchimol M."/>
            <person name="Almeida L.G."/>
            <person name="Vasconcelos A.T."/>
            <person name="Perreira-Neves A."/>
            <person name="Rosa I.A."/>
            <person name="Tasca T."/>
            <person name="Bogo M.R."/>
            <person name="de Souza W."/>
        </authorList>
    </citation>
    <scope>NUCLEOTIDE SEQUENCE [LARGE SCALE GENOMIC DNA]</scope>
    <source>
        <strain evidence="5">K</strain>
    </source>
</reference>
<dbReference type="InterPro" id="IPR026591">
    <property type="entry name" value="Sirtuin_cat_small_dom_sf"/>
</dbReference>
<evidence type="ECO:0000259" key="4">
    <source>
        <dbReference type="PROSITE" id="PS50305"/>
    </source>
</evidence>
<keyword evidence="3" id="KW-0862">Zinc</keyword>
<gene>
    <name evidence="5" type="primary">sirt2</name>
    <name evidence="5" type="ORF">TRFO_27082</name>
</gene>
<dbReference type="Proteomes" id="UP000179807">
    <property type="component" value="Unassembled WGS sequence"/>
</dbReference>
<keyword evidence="1" id="KW-0808">Transferase</keyword>
<protein>
    <submittedName>
        <fullName evidence="5">NAD-dependent protein deacetylase sirtuin-2</fullName>
    </submittedName>
</protein>
<proteinExistence type="predicted"/>
<evidence type="ECO:0000313" key="5">
    <source>
        <dbReference type="EMBL" id="OHT05260.1"/>
    </source>
</evidence>
<dbReference type="PROSITE" id="PS50305">
    <property type="entry name" value="SIRTUIN"/>
    <property type="match status" value="1"/>
</dbReference>
<dbReference type="InterPro" id="IPR003000">
    <property type="entry name" value="Sirtuin"/>
</dbReference>
<dbReference type="InterPro" id="IPR026590">
    <property type="entry name" value="Ssirtuin_cat_dom"/>
</dbReference>
<dbReference type="Gene3D" id="3.40.50.1220">
    <property type="entry name" value="TPP-binding domain"/>
    <property type="match status" value="1"/>
</dbReference>
<dbReference type="InterPro" id="IPR050134">
    <property type="entry name" value="NAD-dep_sirtuin_deacylases"/>
</dbReference>
<dbReference type="OrthoDB" id="420264at2759"/>
<sequence>MQEEEENLEFDSKVECEEEELEKTLRKPNLGKPTLKDPIKNLPSLDLDGIVSYIKNGHAKNIIILQGAGISCAAGIPDFRSPGTGLYDNLKQYNLPYPERIFEVNFVRETPEPFFQVAKNQLPGLYKPTLAHHLPVLLEKHGLLTRVYTQNIDGLEKAAGLSSDLVVEAHGSFDTGTCFECRKKYQLKEFYDTISKGEVSRCPSCNGVIKPNVVLFGEDLPIKFQTYRKKDFKKCDLLIVIGSSLKVSPFCDSIALAHRNVPRLLLNKEIVATYDEVLRRTTDPCGNSVVYEKSKGKGLFKFGHKLNQRDVFYGGDCQETVKELIIKLGWERELQDIYNPDNI</sequence>
<keyword evidence="3" id="KW-0479">Metal-binding</keyword>
<feature type="binding site" evidence="3">
    <location>
        <position position="202"/>
    </location>
    <ligand>
        <name>Zn(2+)</name>
        <dbReference type="ChEBI" id="CHEBI:29105"/>
    </ligand>
</feature>
<dbReference type="InterPro" id="IPR029035">
    <property type="entry name" value="DHS-like_NAD/FAD-binding_dom"/>
</dbReference>
<dbReference type="SUPFAM" id="SSF52467">
    <property type="entry name" value="DHS-like NAD/FAD-binding domain"/>
    <property type="match status" value="1"/>
</dbReference>
<dbReference type="AlphaFoldDB" id="A0A1J4K6C9"/>
<dbReference type="EMBL" id="MLAK01000764">
    <property type="protein sequence ID" value="OHT05260.1"/>
    <property type="molecule type" value="Genomic_DNA"/>
</dbReference>
<dbReference type="GO" id="GO:0005634">
    <property type="term" value="C:nucleus"/>
    <property type="evidence" value="ECO:0007669"/>
    <property type="project" value="TreeGrafter"/>
</dbReference>
<evidence type="ECO:0000256" key="3">
    <source>
        <dbReference type="PROSITE-ProRule" id="PRU00236"/>
    </source>
</evidence>
<accession>A0A1J4K6C9</accession>
<dbReference type="GeneID" id="94840026"/>